<reference evidence="2" key="2">
    <citation type="submission" date="2025-08" db="UniProtKB">
        <authorList>
            <consortium name="Ensembl"/>
        </authorList>
    </citation>
    <scope>IDENTIFICATION</scope>
</reference>
<name>A0A4X1TTA1_PIG</name>
<reference evidence="2 3" key="1">
    <citation type="submission" date="2017-08" db="EMBL/GenBank/DDBJ databases">
        <title>USMARCv1.0.</title>
        <authorList>
            <person name="Hannum G.I."/>
            <person name="Koren S."/>
            <person name="Schroeder S.G."/>
            <person name="Chin S.C."/>
            <person name="Nonneman D.J."/>
            <person name="Becker S.A."/>
            <person name="Rosen B.D."/>
            <person name="Bickhart D.M."/>
            <person name="Putnam N.H."/>
            <person name="Green R.E."/>
            <person name="Tuggle C.K."/>
            <person name="Liu H."/>
            <person name="Rohrer G.A."/>
            <person name="Warr A."/>
            <person name="Hall R."/>
            <person name="Kim K."/>
            <person name="Hume D.A."/>
            <person name="Talbot R."/>
            <person name="Chow W."/>
            <person name="Howe K."/>
            <person name="Schwartz A.S."/>
            <person name="Watson M."/>
            <person name="Archibald A.L."/>
            <person name="Phillippy A.M."/>
            <person name="Smith T.P.L."/>
        </authorList>
    </citation>
    <scope>NUCLEOTIDE SEQUENCE [LARGE SCALE GENOMIC DNA]</scope>
</reference>
<evidence type="ECO:0000313" key="3">
    <source>
        <dbReference type="Proteomes" id="UP000314985"/>
    </source>
</evidence>
<dbReference type="AlphaFoldDB" id="A0A4X1TTA1"/>
<accession>A0A4X1TTA1</accession>
<feature type="compositionally biased region" description="Gly residues" evidence="1">
    <location>
        <begin position="8"/>
        <end position="17"/>
    </location>
</feature>
<dbReference type="Ensembl" id="ENSSSCT00070023713.1">
    <property type="protein sequence ID" value="ENSSSCP00070019609.1"/>
    <property type="gene ID" value="ENSSSCG00070012147.1"/>
</dbReference>
<protein>
    <submittedName>
        <fullName evidence="2">Uncharacterized protein</fullName>
    </submittedName>
</protein>
<feature type="region of interest" description="Disordered" evidence="1">
    <location>
        <begin position="1"/>
        <end position="96"/>
    </location>
</feature>
<evidence type="ECO:0000256" key="1">
    <source>
        <dbReference type="SAM" id="MobiDB-lite"/>
    </source>
</evidence>
<sequence>QCRRRGECGGSRWGELGGFLRPRPRRALAERPLGKGPPATWRNLEGKGCRAATSAGPQPRRRGAERREGSRGEGEHPRTYHEHGDPGGQRVEEHRGHGAAVLRARVGLAVGAVVAEEALHVHGERVRVLEVVRQHHRPCHDHHLEIEHAAGTSGDSALHSLEAGHRCVSCFAQSLVRVDWAGHFQLEAFGRPSWFPST</sequence>
<feature type="compositionally biased region" description="Basic and acidic residues" evidence="1">
    <location>
        <begin position="65"/>
        <end position="96"/>
    </location>
</feature>
<dbReference type="Proteomes" id="UP000314985">
    <property type="component" value="Chromosome 4"/>
</dbReference>
<organism evidence="2 3">
    <name type="scientific">Sus scrofa</name>
    <name type="common">Pig</name>
    <dbReference type="NCBI Taxonomy" id="9823"/>
    <lineage>
        <taxon>Eukaryota</taxon>
        <taxon>Metazoa</taxon>
        <taxon>Chordata</taxon>
        <taxon>Craniata</taxon>
        <taxon>Vertebrata</taxon>
        <taxon>Euteleostomi</taxon>
        <taxon>Mammalia</taxon>
        <taxon>Eutheria</taxon>
        <taxon>Laurasiatheria</taxon>
        <taxon>Artiodactyla</taxon>
        <taxon>Suina</taxon>
        <taxon>Suidae</taxon>
        <taxon>Sus</taxon>
    </lineage>
</organism>
<evidence type="ECO:0000313" key="2">
    <source>
        <dbReference type="Ensembl" id="ENSSSCP00070019609.1"/>
    </source>
</evidence>
<proteinExistence type="predicted"/>